<sequence>MASANEHDKEISGNPVIDCHAHIFTSDMPACVGAWTVPDYAFTGDDLLARMDAHGIHFAILSGLSISGEYNDYMIRALRRHNRLRGTAIVNPQADLYALEHMQADGITGIRLQLARRSTLPDFSSDEYRLLLRRLRDLDWHVQLAIEGPQLRPVLEPLMEAGVKVVIDHFGHPDPEGPLACDGFACMLEAIDTGRCWVKMSAGFRLPGTTAWQDDPDGNLDDIADLVAAELLRRVGTDRLLWGSDAPFVGYENRVTFESVLASYRRWLPDPAKRAEICRTGLKLYFS</sequence>
<dbReference type="Proteomes" id="UP000034392">
    <property type="component" value="Chromosome"/>
</dbReference>
<reference evidence="1" key="1">
    <citation type="submission" date="2015-05" db="EMBL/GenBank/DDBJ databases">
        <title>The complete genome of Altererythrobacter atlanticus strain 26DY36.</title>
        <authorList>
            <person name="Wu Y.-H."/>
            <person name="Cheng H."/>
            <person name="Wu X.-W."/>
        </authorList>
    </citation>
    <scope>NUCLEOTIDE SEQUENCE [LARGE SCALE GENOMIC DNA]</scope>
    <source>
        <strain evidence="1">26DY36</strain>
    </source>
</reference>
<dbReference type="Pfam" id="PF04909">
    <property type="entry name" value="Amidohydro_2"/>
    <property type="match status" value="1"/>
</dbReference>
<dbReference type="EMBL" id="CP011452">
    <property type="protein sequence ID" value="AKH42139.1"/>
    <property type="molecule type" value="Genomic_DNA"/>
</dbReference>
<evidence type="ECO:0000313" key="1">
    <source>
        <dbReference type="EMBL" id="AKH42139.1"/>
    </source>
</evidence>
<dbReference type="PANTHER" id="PTHR35563">
    <property type="entry name" value="BARREL METAL-DEPENDENT HYDROLASE, PUTATIVE (AFU_ORTHOLOGUE AFUA_1G16240)-RELATED"/>
    <property type="match status" value="1"/>
</dbReference>
<protein>
    <submittedName>
        <fullName evidence="1">4-sulfomuconolactone hydrolase</fullName>
        <ecNumber evidence="1">3.1.1.92</ecNumber>
    </submittedName>
</protein>
<dbReference type="KEGG" id="aay:WYH_01092"/>
<proteinExistence type="predicted"/>
<keyword evidence="2" id="KW-1185">Reference proteome</keyword>
<gene>
    <name evidence="1" type="ORF">WYH_01092</name>
</gene>
<dbReference type="PANTHER" id="PTHR35563:SF2">
    <property type="entry name" value="BARREL METAL-DEPENDENT HYDROLASE, PUTATIVE (AFU_ORTHOLOGUE AFUA_1G16240)-RELATED"/>
    <property type="match status" value="1"/>
</dbReference>
<dbReference type="SUPFAM" id="SSF51556">
    <property type="entry name" value="Metallo-dependent hydrolases"/>
    <property type="match status" value="1"/>
</dbReference>
<dbReference type="OrthoDB" id="9787654at2"/>
<dbReference type="Gene3D" id="3.20.20.140">
    <property type="entry name" value="Metal-dependent hydrolases"/>
    <property type="match status" value="1"/>
</dbReference>
<dbReference type="STRING" id="1267766.WYH_01092"/>
<dbReference type="EC" id="3.1.1.92" evidence="1"/>
<name>A0A0F7KRC1_9SPHN</name>
<dbReference type="InterPro" id="IPR006680">
    <property type="entry name" value="Amidohydro-rel"/>
</dbReference>
<organism evidence="1 2">
    <name type="scientific">Croceibacterium atlanticum</name>
    <dbReference type="NCBI Taxonomy" id="1267766"/>
    <lineage>
        <taxon>Bacteria</taxon>
        <taxon>Pseudomonadati</taxon>
        <taxon>Pseudomonadota</taxon>
        <taxon>Alphaproteobacteria</taxon>
        <taxon>Sphingomonadales</taxon>
        <taxon>Erythrobacteraceae</taxon>
        <taxon>Croceibacterium</taxon>
    </lineage>
</organism>
<dbReference type="AlphaFoldDB" id="A0A0F7KRC1"/>
<dbReference type="InterPro" id="IPR032466">
    <property type="entry name" value="Metal_Hydrolase"/>
</dbReference>
<accession>A0A0F7KRC1</accession>
<dbReference type="RefSeq" id="WP_046904841.1">
    <property type="nucleotide sequence ID" value="NZ_CP011452.2"/>
</dbReference>
<keyword evidence="1" id="KW-0378">Hydrolase</keyword>
<evidence type="ECO:0000313" key="2">
    <source>
        <dbReference type="Proteomes" id="UP000034392"/>
    </source>
</evidence>
<dbReference type="InterPro" id="IPR052358">
    <property type="entry name" value="Aro_Compnd_Degr_Hydrolases"/>
</dbReference>
<dbReference type="PATRIC" id="fig|1267766.3.peg.1098"/>
<dbReference type="GO" id="GO:0102998">
    <property type="term" value="F:4-sulfomuconolactone hydrolase activity"/>
    <property type="evidence" value="ECO:0007669"/>
    <property type="project" value="UniProtKB-EC"/>
</dbReference>